<reference evidence="2" key="1">
    <citation type="submission" date="2020-01" db="EMBL/GenBank/DDBJ databases">
        <authorList>
            <person name="Meier V. D."/>
            <person name="Meier V D."/>
        </authorList>
    </citation>
    <scope>NUCLEOTIDE SEQUENCE</scope>
    <source>
        <strain evidence="2">HLG_WM_MAG_01</strain>
    </source>
</reference>
<dbReference type="SUPFAM" id="SSF55729">
    <property type="entry name" value="Acyl-CoA N-acyltransferases (Nat)"/>
    <property type="match status" value="1"/>
</dbReference>
<dbReference type="EMBL" id="CACVAS010000058">
    <property type="protein sequence ID" value="CAA6811738.1"/>
    <property type="molecule type" value="Genomic_DNA"/>
</dbReference>
<accession>A0A6S6SN23</accession>
<dbReference type="AlphaFoldDB" id="A0A6S6SN23"/>
<dbReference type="InterPro" id="IPR031165">
    <property type="entry name" value="GNAT_YJDJ"/>
</dbReference>
<proteinExistence type="predicted"/>
<dbReference type="CDD" id="cd04301">
    <property type="entry name" value="NAT_SF"/>
    <property type="match status" value="1"/>
</dbReference>
<dbReference type="GO" id="GO:0016740">
    <property type="term" value="F:transferase activity"/>
    <property type="evidence" value="ECO:0007669"/>
    <property type="project" value="UniProtKB-KW"/>
</dbReference>
<dbReference type="PANTHER" id="PTHR31435">
    <property type="entry name" value="PROTEIN NATD1"/>
    <property type="match status" value="1"/>
</dbReference>
<sequence>MSHPLIHNQDECKYEYHIDGHIAYITYDDQDGNMHLTHTIVPKELAGKGLARTLLEDVLQEIQKADKKAVAKCSYIVKYQEKNPDASHLFAIDA</sequence>
<dbReference type="InterPro" id="IPR016181">
    <property type="entry name" value="Acyl_CoA_acyltransferase"/>
</dbReference>
<dbReference type="InterPro" id="IPR045057">
    <property type="entry name" value="Gcn5-rel_NAT"/>
</dbReference>
<evidence type="ECO:0000259" key="1">
    <source>
        <dbReference type="PROSITE" id="PS51729"/>
    </source>
</evidence>
<dbReference type="PANTHER" id="PTHR31435:SF9">
    <property type="entry name" value="PROTEIN NATD1"/>
    <property type="match status" value="1"/>
</dbReference>
<gene>
    <name evidence="2" type="ORF">HELGO_WM206</name>
</gene>
<organism evidence="2">
    <name type="scientific">uncultured Sulfurovum sp</name>
    <dbReference type="NCBI Taxonomy" id="269237"/>
    <lineage>
        <taxon>Bacteria</taxon>
        <taxon>Pseudomonadati</taxon>
        <taxon>Campylobacterota</taxon>
        <taxon>Epsilonproteobacteria</taxon>
        <taxon>Campylobacterales</taxon>
        <taxon>Sulfurovaceae</taxon>
        <taxon>Sulfurovum</taxon>
        <taxon>environmental samples</taxon>
    </lineage>
</organism>
<dbReference type="Pfam" id="PF14542">
    <property type="entry name" value="Acetyltransf_CG"/>
    <property type="match status" value="1"/>
</dbReference>
<dbReference type="PROSITE" id="PS51729">
    <property type="entry name" value="GNAT_YJDJ"/>
    <property type="match status" value="1"/>
</dbReference>
<dbReference type="Gene3D" id="3.40.630.30">
    <property type="match status" value="1"/>
</dbReference>
<protein>
    <submittedName>
        <fullName evidence="2">GNAT family N-acetyltransferase</fullName>
    </submittedName>
</protein>
<evidence type="ECO:0000313" key="2">
    <source>
        <dbReference type="EMBL" id="CAA6811738.1"/>
    </source>
</evidence>
<name>A0A6S6SN23_9BACT</name>
<keyword evidence="2" id="KW-0808">Transferase</keyword>
<feature type="domain" description="N-acetyltransferase" evidence="1">
    <location>
        <begin position="6"/>
        <end position="91"/>
    </location>
</feature>